<proteinExistence type="predicted"/>
<feature type="chain" id="PRO_5004669658" description="Phosphatidylethanolamine-binding protein" evidence="2">
    <location>
        <begin position="20"/>
        <end position="254"/>
    </location>
</feature>
<dbReference type="VEuPathDB" id="ToxoDB:EPH_0005830"/>
<dbReference type="SUPFAM" id="SSF49777">
    <property type="entry name" value="PEBP-like"/>
    <property type="match status" value="1"/>
</dbReference>
<feature type="compositionally biased region" description="Acidic residues" evidence="1">
    <location>
        <begin position="51"/>
        <end position="62"/>
    </location>
</feature>
<reference evidence="3" key="2">
    <citation type="submission" date="2013-10" db="EMBL/GenBank/DDBJ databases">
        <authorList>
            <person name="Aslett M."/>
        </authorList>
    </citation>
    <scope>NUCLEOTIDE SEQUENCE [LARGE SCALE GENOMIC DNA]</scope>
    <source>
        <strain evidence="3">Houghton</strain>
    </source>
</reference>
<evidence type="ECO:0000256" key="2">
    <source>
        <dbReference type="SAM" id="SignalP"/>
    </source>
</evidence>
<feature type="signal peptide" evidence="2">
    <location>
        <begin position="1"/>
        <end position="19"/>
    </location>
</feature>
<reference evidence="3" key="1">
    <citation type="submission" date="2013-10" db="EMBL/GenBank/DDBJ databases">
        <title>Genomic analysis of the causative agents of coccidiosis in chickens.</title>
        <authorList>
            <person name="Reid A.J."/>
            <person name="Blake D."/>
            <person name="Billington K."/>
            <person name="Browne H."/>
            <person name="Dunn M."/>
            <person name="Hung S."/>
            <person name="Kawahara F."/>
            <person name="Miranda-Saavedra D."/>
            <person name="Mourier T."/>
            <person name="Nagra H."/>
            <person name="Otto T.D."/>
            <person name="Rawlings N."/>
            <person name="Sanchez A."/>
            <person name="Sanders M."/>
            <person name="Subramaniam C."/>
            <person name="Tay Y."/>
            <person name="Dear P."/>
            <person name="Doerig C."/>
            <person name="Gruber A."/>
            <person name="Parkinson J."/>
            <person name="Shirley M."/>
            <person name="Wan K.L."/>
            <person name="Berriman M."/>
            <person name="Tomley F."/>
            <person name="Pain A."/>
        </authorList>
    </citation>
    <scope>NUCLEOTIDE SEQUENCE [LARGE SCALE GENOMIC DNA]</scope>
    <source>
        <strain evidence="3">Houghton</strain>
    </source>
</reference>
<dbReference type="OrthoDB" id="347139at2759"/>
<evidence type="ECO:0008006" key="5">
    <source>
        <dbReference type="Google" id="ProtNLM"/>
    </source>
</evidence>
<name>U6G8F6_9EIME</name>
<feature type="region of interest" description="Disordered" evidence="1">
    <location>
        <begin position="38"/>
        <end position="70"/>
    </location>
</feature>
<dbReference type="InterPro" id="IPR036610">
    <property type="entry name" value="PEBP-like_sf"/>
</dbReference>
<evidence type="ECO:0000313" key="4">
    <source>
        <dbReference type="Proteomes" id="UP000018201"/>
    </source>
</evidence>
<evidence type="ECO:0000313" key="3">
    <source>
        <dbReference type="EMBL" id="CDI75593.1"/>
    </source>
</evidence>
<dbReference type="AlphaFoldDB" id="U6G8F6"/>
<dbReference type="Proteomes" id="UP000018201">
    <property type="component" value="Unassembled WGS sequence"/>
</dbReference>
<evidence type="ECO:0000256" key="1">
    <source>
        <dbReference type="SAM" id="MobiDB-lite"/>
    </source>
</evidence>
<sequence>MVAIIAVSVFLACATSISAVAVRPLGVAHSHWGRLEAFPASPGRQPSAEAAPEEEESAEEADALATEGSEAQGAYGQAYNDADGWNMALLEEQLNEPALLGKAAMVDAISCSVSFSDGYGASPVVEVQGEGANQSTATAVFIDESARAWLHGFKSKISIPSSFRFETDGTDGDYADIHPPPGSGSHKYTVVLFKGTLHPGPLLSSLRGTPWRNRRRAVGSLGAIVADLRQQNPGKPVEELCRCSVHVSYEDIAQ</sequence>
<organism evidence="3 4">
    <name type="scientific">Eimeria praecox</name>
    <dbReference type="NCBI Taxonomy" id="51316"/>
    <lineage>
        <taxon>Eukaryota</taxon>
        <taxon>Sar</taxon>
        <taxon>Alveolata</taxon>
        <taxon>Apicomplexa</taxon>
        <taxon>Conoidasida</taxon>
        <taxon>Coccidia</taxon>
        <taxon>Eucoccidiorida</taxon>
        <taxon>Eimeriorina</taxon>
        <taxon>Eimeriidae</taxon>
        <taxon>Eimeria</taxon>
    </lineage>
</organism>
<keyword evidence="2" id="KW-0732">Signal</keyword>
<keyword evidence="4" id="KW-1185">Reference proteome</keyword>
<accession>U6G8F6</accession>
<protein>
    <recommendedName>
        <fullName evidence="5">Phosphatidylethanolamine-binding protein</fullName>
    </recommendedName>
</protein>
<gene>
    <name evidence="3" type="ORF">EPH_0005830</name>
</gene>
<dbReference type="EMBL" id="HG691012">
    <property type="protein sequence ID" value="CDI75593.1"/>
    <property type="molecule type" value="Genomic_DNA"/>
</dbReference>